<dbReference type="AlphaFoldDB" id="A0A387BCX6"/>
<dbReference type="EMBL" id="CP032627">
    <property type="protein sequence ID" value="AYG01673.1"/>
    <property type="molecule type" value="Genomic_DNA"/>
</dbReference>
<keyword evidence="3" id="KW-1185">Reference proteome</keyword>
<proteinExistence type="predicted"/>
<gene>
    <name evidence="2" type="ORF">D7I46_11780</name>
</gene>
<dbReference type="Proteomes" id="UP000269374">
    <property type="component" value="Chromosome"/>
</dbReference>
<organism evidence="2 3">
    <name type="scientific">Lactococcus allomyrinae</name>
    <dbReference type="NCBI Taxonomy" id="2419773"/>
    <lineage>
        <taxon>Bacteria</taxon>
        <taxon>Bacillati</taxon>
        <taxon>Bacillota</taxon>
        <taxon>Bacilli</taxon>
        <taxon>Lactobacillales</taxon>
        <taxon>Streptococcaceae</taxon>
        <taxon>Lactococcus</taxon>
    </lineage>
</organism>
<dbReference type="Pfam" id="PF13349">
    <property type="entry name" value="DUF4097"/>
    <property type="match status" value="1"/>
</dbReference>
<dbReference type="InterPro" id="IPR047928">
    <property type="entry name" value="Perm_prefix_1"/>
</dbReference>
<reference evidence="2 3" key="1">
    <citation type="submission" date="2018-09" db="EMBL/GenBank/DDBJ databases">
        <title>Genome sequencing of strain 1JSPR-7.</title>
        <authorList>
            <person name="Heo J."/>
            <person name="Kim S.-J."/>
            <person name="Kwon S.-W."/>
        </authorList>
    </citation>
    <scope>NUCLEOTIDE SEQUENCE [LARGE SCALE GENOMIC DNA]</scope>
    <source>
        <strain evidence="2 3">1JSPR-7</strain>
    </source>
</reference>
<dbReference type="InterPro" id="IPR025164">
    <property type="entry name" value="Toastrack_DUF4097"/>
</dbReference>
<sequence>MSEALKTRLNMIFANYPRIPETEDLYDEVLANLTDHVADYITDGLTEDEAIEKALTELGDLTEVLDEIAVSEEHSLTDLSRDSVSNYNTDSYSSLPLVNEQVFSPADFDQISLIYQQDNVDILPSEDGQLHLLEFMNTWKSDYFSQIQSTKDQLHIQYGKRPKLFGKLLPFRSKIVFLIPTDYQKNLNLQLASGNLMINQVKLEILNIDCRSGNFKAENLKVRTLKTILNSGNGNFEQIESEKIMIEAKSGNLNLNKIDAYQADVMAISGNMRLNIADIYTLRANVKSGNLKVQSLQTNTAELAAKSGNVTVESELFAHLKVAAASGNAKVVVSDEAIFNFDLRSGHGNTRLNLPNINYTVKTQSHKAGYSNSESERLLYIETNSGNATVKAL</sequence>
<evidence type="ECO:0000313" key="2">
    <source>
        <dbReference type="EMBL" id="AYG01673.1"/>
    </source>
</evidence>
<dbReference type="RefSeq" id="WP_120773042.1">
    <property type="nucleotide sequence ID" value="NZ_CP032627.1"/>
</dbReference>
<feature type="domain" description="DUF4097" evidence="1">
    <location>
        <begin position="109"/>
        <end position="292"/>
    </location>
</feature>
<dbReference type="PANTHER" id="PTHR34094:SF1">
    <property type="entry name" value="PROTEIN FAM185A"/>
    <property type="match status" value="1"/>
</dbReference>
<accession>A0A387BCX6</accession>
<dbReference type="OrthoDB" id="2240353at2"/>
<dbReference type="NCBIfam" id="NF038403">
    <property type="entry name" value="perm_prefix_1"/>
    <property type="match status" value="1"/>
</dbReference>
<evidence type="ECO:0000259" key="1">
    <source>
        <dbReference type="Pfam" id="PF13349"/>
    </source>
</evidence>
<name>A0A387BCX6_9LACT</name>
<dbReference type="PANTHER" id="PTHR34094">
    <property type="match status" value="1"/>
</dbReference>
<dbReference type="KEGG" id="lact:D7I46_11780"/>
<protein>
    <recommendedName>
        <fullName evidence="1">DUF4097 domain-containing protein</fullName>
    </recommendedName>
</protein>
<evidence type="ECO:0000313" key="3">
    <source>
        <dbReference type="Proteomes" id="UP000269374"/>
    </source>
</evidence>